<dbReference type="AlphaFoldDB" id="A0A835UQM4"/>
<evidence type="ECO:0000256" key="1">
    <source>
        <dbReference type="SAM" id="MobiDB-lite"/>
    </source>
</evidence>
<accession>A0A835UQM4</accession>
<keyword evidence="3" id="KW-1185">Reference proteome</keyword>
<gene>
    <name evidence="2" type="ORF">HPP92_017018</name>
</gene>
<reference evidence="2 3" key="1">
    <citation type="journal article" date="2020" name="Nat. Food">
        <title>A phased Vanilla planifolia genome enables genetic improvement of flavour and production.</title>
        <authorList>
            <person name="Hasing T."/>
            <person name="Tang H."/>
            <person name="Brym M."/>
            <person name="Khazi F."/>
            <person name="Huang T."/>
            <person name="Chambers A.H."/>
        </authorList>
    </citation>
    <scope>NUCLEOTIDE SEQUENCE [LARGE SCALE GENOMIC DNA]</scope>
    <source>
        <tissue evidence="2">Leaf</tissue>
    </source>
</reference>
<dbReference type="OrthoDB" id="1917735at2759"/>
<organism evidence="2 3">
    <name type="scientific">Vanilla planifolia</name>
    <name type="common">Vanilla</name>
    <dbReference type="NCBI Taxonomy" id="51239"/>
    <lineage>
        <taxon>Eukaryota</taxon>
        <taxon>Viridiplantae</taxon>
        <taxon>Streptophyta</taxon>
        <taxon>Embryophyta</taxon>
        <taxon>Tracheophyta</taxon>
        <taxon>Spermatophyta</taxon>
        <taxon>Magnoliopsida</taxon>
        <taxon>Liliopsida</taxon>
        <taxon>Asparagales</taxon>
        <taxon>Orchidaceae</taxon>
        <taxon>Vanilloideae</taxon>
        <taxon>Vanilleae</taxon>
        <taxon>Vanilla</taxon>
    </lineage>
</organism>
<name>A0A835UQM4_VANPL</name>
<dbReference type="EMBL" id="JADCNL010000008">
    <property type="protein sequence ID" value="KAG0470318.1"/>
    <property type="molecule type" value="Genomic_DNA"/>
</dbReference>
<protein>
    <submittedName>
        <fullName evidence="2">Uncharacterized protein</fullName>
    </submittedName>
</protein>
<feature type="region of interest" description="Disordered" evidence="1">
    <location>
        <begin position="1"/>
        <end position="31"/>
    </location>
</feature>
<sequence length="124" mass="14284">MRRRMKGSKNLKASRDPRDLRGRVENPKQPPKLQVQLYDDHVSLFFNPSALCPFRYRHIDTCRCYRRALTMAATATSSSPPLGYLAPFYHLICSAHPSKRSRLSMARTSSTCYVLFLPTPFTLF</sequence>
<evidence type="ECO:0000313" key="2">
    <source>
        <dbReference type="EMBL" id="KAG0470318.1"/>
    </source>
</evidence>
<feature type="compositionally biased region" description="Basic and acidic residues" evidence="1">
    <location>
        <begin position="13"/>
        <end position="26"/>
    </location>
</feature>
<comment type="caution">
    <text evidence="2">The sequence shown here is derived from an EMBL/GenBank/DDBJ whole genome shotgun (WGS) entry which is preliminary data.</text>
</comment>
<evidence type="ECO:0000313" key="3">
    <source>
        <dbReference type="Proteomes" id="UP000636800"/>
    </source>
</evidence>
<dbReference type="Proteomes" id="UP000636800">
    <property type="component" value="Unassembled WGS sequence"/>
</dbReference>
<proteinExistence type="predicted"/>